<comment type="catalytic activity">
    <reaction evidence="4 6">
        <text>methylarsonate + 2 glutathione + H(+) = methylarsonous acid + glutathione disulfide + H2O</text>
        <dbReference type="Rhea" id="RHEA:15969"/>
        <dbReference type="ChEBI" id="CHEBI:15377"/>
        <dbReference type="ChEBI" id="CHEBI:15378"/>
        <dbReference type="ChEBI" id="CHEBI:17826"/>
        <dbReference type="ChEBI" id="CHEBI:33409"/>
        <dbReference type="ChEBI" id="CHEBI:57925"/>
        <dbReference type="ChEBI" id="CHEBI:58297"/>
        <dbReference type="EC" id="1.20.4.2"/>
    </reaction>
</comment>
<dbReference type="InterPro" id="IPR050983">
    <property type="entry name" value="GST_Omega/HSP26"/>
</dbReference>
<evidence type="ECO:0000259" key="7">
    <source>
        <dbReference type="PROSITE" id="PS50404"/>
    </source>
</evidence>
<dbReference type="InterPro" id="IPR036282">
    <property type="entry name" value="Glutathione-S-Trfase_C_sf"/>
</dbReference>
<dbReference type="EC" id="2.5.1.18" evidence="6"/>
<dbReference type="PRINTS" id="PR01625">
    <property type="entry name" value="GSTRNSFRASEO"/>
</dbReference>
<dbReference type="GO" id="GO:0006749">
    <property type="term" value="P:glutathione metabolic process"/>
    <property type="evidence" value="ECO:0007669"/>
    <property type="project" value="UniProtKB-UniRule"/>
</dbReference>
<dbReference type="CDD" id="cd03055">
    <property type="entry name" value="GST_N_Omega"/>
    <property type="match status" value="1"/>
</dbReference>
<comment type="similarity">
    <text evidence="1 6">Belongs to the GST superfamily. Omega family.</text>
</comment>
<dbReference type="Pfam" id="PF14497">
    <property type="entry name" value="GST_C_3"/>
    <property type="match status" value="1"/>
</dbReference>
<dbReference type="InterPro" id="IPR036249">
    <property type="entry name" value="Thioredoxin-like_sf"/>
</dbReference>
<protein>
    <recommendedName>
        <fullName evidence="6">Glutathione S-transferase omega</fullName>
        <shortName evidence="6">GSTO</shortName>
        <ecNumber evidence="6">1.20.4.2</ecNumber>
        <ecNumber evidence="6">1.8.5.1</ecNumber>
        <ecNumber evidence="6">2.5.1.18</ecNumber>
    </recommendedName>
    <alternativeName>
        <fullName evidence="6">Glutathione-dependent dehydroascorbate reductase</fullName>
    </alternativeName>
    <alternativeName>
        <fullName evidence="6">Monomethylarsonic acid reductase</fullName>
    </alternativeName>
</protein>
<evidence type="ECO:0000313" key="10">
    <source>
        <dbReference type="Proteomes" id="UP000812440"/>
    </source>
</evidence>
<dbReference type="GO" id="GO:0005737">
    <property type="term" value="C:cytoplasm"/>
    <property type="evidence" value="ECO:0007669"/>
    <property type="project" value="InterPro"/>
</dbReference>
<evidence type="ECO:0000256" key="3">
    <source>
        <dbReference type="ARBA" id="ARBA00047960"/>
    </source>
</evidence>
<dbReference type="InterPro" id="IPR010987">
    <property type="entry name" value="Glutathione-S-Trfase_C-like"/>
</dbReference>
<dbReference type="SFLD" id="SFLDS00019">
    <property type="entry name" value="Glutathione_Transferase_(cytos"/>
    <property type="match status" value="1"/>
</dbReference>
<dbReference type="GO" id="GO:0004364">
    <property type="term" value="F:glutathione transferase activity"/>
    <property type="evidence" value="ECO:0007669"/>
    <property type="project" value="UniProtKB-UniRule"/>
</dbReference>
<comment type="function">
    <text evidence="6">Exhibits glutathione-dependent thiol transferase activity. Has high dehydroascorbate reductase activity and may contribute to the recycling of ascorbic acid. Participates in the biotransformation of inorganic arsenic and reduces monomethylarsonic acid (MMA).</text>
</comment>
<dbReference type="OrthoDB" id="4951845at2759"/>
<dbReference type="PANTHER" id="PTHR43968:SF6">
    <property type="entry name" value="GLUTATHIONE S-TRANSFERASE OMEGA"/>
    <property type="match status" value="1"/>
</dbReference>
<keyword evidence="10" id="KW-1185">Reference proteome</keyword>
<dbReference type="PROSITE" id="PS50405">
    <property type="entry name" value="GST_CTER"/>
    <property type="match status" value="1"/>
</dbReference>
<dbReference type="PANTHER" id="PTHR43968">
    <property type="match status" value="1"/>
</dbReference>
<evidence type="ECO:0000313" key="9">
    <source>
        <dbReference type="EMBL" id="KAG8435308.1"/>
    </source>
</evidence>
<dbReference type="SUPFAM" id="SSF47616">
    <property type="entry name" value="GST C-terminal domain-like"/>
    <property type="match status" value="1"/>
</dbReference>
<organism evidence="9 10">
    <name type="scientific">Hymenochirus boettgeri</name>
    <name type="common">Congo dwarf clawed frog</name>
    <dbReference type="NCBI Taxonomy" id="247094"/>
    <lineage>
        <taxon>Eukaryota</taxon>
        <taxon>Metazoa</taxon>
        <taxon>Chordata</taxon>
        <taxon>Craniata</taxon>
        <taxon>Vertebrata</taxon>
        <taxon>Euteleostomi</taxon>
        <taxon>Amphibia</taxon>
        <taxon>Batrachia</taxon>
        <taxon>Anura</taxon>
        <taxon>Pipoidea</taxon>
        <taxon>Pipidae</taxon>
        <taxon>Pipinae</taxon>
        <taxon>Hymenochirus</taxon>
    </lineage>
</organism>
<dbReference type="Proteomes" id="UP000812440">
    <property type="component" value="Chromosome 7"/>
</dbReference>
<dbReference type="InterPro" id="IPR004046">
    <property type="entry name" value="GST_C"/>
</dbReference>
<dbReference type="Pfam" id="PF13417">
    <property type="entry name" value="GST_N_3"/>
    <property type="match status" value="1"/>
</dbReference>
<dbReference type="Gene3D" id="1.20.1050.10">
    <property type="match status" value="1"/>
</dbReference>
<evidence type="ECO:0000256" key="2">
    <source>
        <dbReference type="ARBA" id="ARBA00023002"/>
    </source>
</evidence>
<accession>A0A8T2IW83</accession>
<comment type="caution">
    <text evidence="9">The sequence shown here is derived from an EMBL/GenBank/DDBJ whole genome shotgun (WGS) entry which is preliminary data.</text>
</comment>
<evidence type="ECO:0000256" key="1">
    <source>
        <dbReference type="ARBA" id="ARBA00011067"/>
    </source>
</evidence>
<dbReference type="SUPFAM" id="SSF52833">
    <property type="entry name" value="Thioredoxin-like"/>
    <property type="match status" value="1"/>
</dbReference>
<reference evidence="9" key="1">
    <citation type="thesis" date="2020" institute="ProQuest LLC" country="789 East Eisenhower Parkway, Ann Arbor, MI, USA">
        <title>Comparative Genomics and Chromosome Evolution.</title>
        <authorList>
            <person name="Mudd A.B."/>
        </authorList>
    </citation>
    <scope>NUCLEOTIDE SEQUENCE</scope>
    <source>
        <strain evidence="9">Female2</strain>
        <tissue evidence="9">Blood</tissue>
    </source>
</reference>
<evidence type="ECO:0000256" key="6">
    <source>
        <dbReference type="RuleBase" id="RU368071"/>
    </source>
</evidence>
<feature type="domain" description="GST N-terminal" evidence="7">
    <location>
        <begin position="21"/>
        <end position="100"/>
    </location>
</feature>
<dbReference type="InterPro" id="IPR040079">
    <property type="entry name" value="Glutathione_S-Trfase"/>
</dbReference>
<feature type="domain" description="GST C-terminal" evidence="8">
    <location>
        <begin position="105"/>
        <end position="223"/>
    </location>
</feature>
<gene>
    <name evidence="9" type="ORF">GDO86_013313</name>
</gene>
<evidence type="ECO:0000256" key="4">
    <source>
        <dbReference type="ARBA" id="ARBA00048353"/>
    </source>
</evidence>
<dbReference type="EC" id="1.20.4.2" evidence="6"/>
<dbReference type="InterPro" id="IPR005442">
    <property type="entry name" value="GST_omega"/>
</dbReference>
<dbReference type="EC" id="1.8.5.1" evidence="6"/>
<dbReference type="SFLD" id="SFLDG00358">
    <property type="entry name" value="Main_(cytGST)"/>
    <property type="match status" value="1"/>
</dbReference>
<dbReference type="GO" id="GO:0050610">
    <property type="term" value="F:methylarsonate reductase activity"/>
    <property type="evidence" value="ECO:0007669"/>
    <property type="project" value="UniProtKB-UniRule"/>
</dbReference>
<name>A0A8T2IW83_9PIPI</name>
<comment type="catalytic activity">
    <reaction evidence="3 6">
        <text>RX + glutathione = an S-substituted glutathione + a halide anion + H(+)</text>
        <dbReference type="Rhea" id="RHEA:16437"/>
        <dbReference type="ChEBI" id="CHEBI:15378"/>
        <dbReference type="ChEBI" id="CHEBI:16042"/>
        <dbReference type="ChEBI" id="CHEBI:17792"/>
        <dbReference type="ChEBI" id="CHEBI:57925"/>
        <dbReference type="ChEBI" id="CHEBI:90779"/>
        <dbReference type="EC" id="2.5.1.18"/>
    </reaction>
</comment>
<evidence type="ECO:0000259" key="8">
    <source>
        <dbReference type="PROSITE" id="PS50405"/>
    </source>
</evidence>
<evidence type="ECO:0000256" key="5">
    <source>
        <dbReference type="ARBA" id="ARBA00049544"/>
    </source>
</evidence>
<dbReference type="InterPro" id="IPR004045">
    <property type="entry name" value="Glutathione_S-Trfase_N"/>
</dbReference>
<keyword evidence="6" id="KW-0808">Transferase</keyword>
<sequence length="241" mass="27503">MTGSQKCLGTGSAAPGPVPEGSIRIYSMRFCPYVQRARLVLAAKGIKHELININLKSKPEWFFEKSPFGLVPALETSNGQVIYESPIVCDYLDEVYPDKKLTPEDPLQKAQQKMLVEHFSKISTVLYKIMMAKIKNEDTSASKEECQEKLIKFDESLAKQNTKFLGGSCVSMVDYMIWPWFERFAFADMKEFLNKTPRINQWYQLMLQDPAVKATYTEPDVLVGFYNLYAKGDPEAFDYGL</sequence>
<dbReference type="CDD" id="cd03184">
    <property type="entry name" value="GST_C_Omega"/>
    <property type="match status" value="1"/>
</dbReference>
<proteinExistence type="inferred from homology"/>
<dbReference type="EMBL" id="JAACNH010000008">
    <property type="protein sequence ID" value="KAG8435308.1"/>
    <property type="molecule type" value="Genomic_DNA"/>
</dbReference>
<dbReference type="PROSITE" id="PS50404">
    <property type="entry name" value="GST_NTER"/>
    <property type="match status" value="1"/>
</dbReference>
<keyword evidence="2 6" id="KW-0560">Oxidoreductase</keyword>
<comment type="catalytic activity">
    <reaction evidence="5 6">
        <text>L-dehydroascorbate + 2 glutathione = glutathione disulfide + L-ascorbate</text>
        <dbReference type="Rhea" id="RHEA:24424"/>
        <dbReference type="ChEBI" id="CHEBI:38290"/>
        <dbReference type="ChEBI" id="CHEBI:57925"/>
        <dbReference type="ChEBI" id="CHEBI:58297"/>
        <dbReference type="ChEBI" id="CHEBI:58539"/>
        <dbReference type="EC" id="1.8.5.1"/>
    </reaction>
</comment>
<dbReference type="FunFam" id="1.20.1050.10:FF:000009">
    <property type="entry name" value="Glutathione S-transferase omega-1"/>
    <property type="match status" value="1"/>
</dbReference>
<dbReference type="AlphaFoldDB" id="A0A8T2IW83"/>
<dbReference type="FunFam" id="3.40.30.10:FF:000123">
    <property type="entry name" value="Glutathione transferase o1"/>
    <property type="match status" value="1"/>
</dbReference>
<dbReference type="Gene3D" id="3.40.30.10">
    <property type="entry name" value="Glutaredoxin"/>
    <property type="match status" value="1"/>
</dbReference>
<dbReference type="GO" id="GO:0045174">
    <property type="term" value="F:glutathione dehydrogenase (ascorbate) activity"/>
    <property type="evidence" value="ECO:0007669"/>
    <property type="project" value="UniProtKB-UniRule"/>
</dbReference>